<feature type="transmembrane region" description="Helical" evidence="12">
    <location>
        <begin position="111"/>
        <end position="131"/>
    </location>
</feature>
<proteinExistence type="inferred from homology"/>
<dbReference type="RefSeq" id="WP_185664420.1">
    <property type="nucleotide sequence ID" value="NZ_JACLAW010000008.1"/>
</dbReference>
<evidence type="ECO:0000313" key="16">
    <source>
        <dbReference type="EMBL" id="MBC2666117.1"/>
    </source>
</evidence>
<feature type="transmembrane region" description="Helical" evidence="12">
    <location>
        <begin position="266"/>
        <end position="284"/>
    </location>
</feature>
<dbReference type="PROSITE" id="PS50109">
    <property type="entry name" value="HIS_KIN"/>
    <property type="match status" value="1"/>
</dbReference>
<dbReference type="PROSITE" id="PS50112">
    <property type="entry name" value="PAS"/>
    <property type="match status" value="1"/>
</dbReference>
<keyword evidence="10 12" id="KW-0472">Membrane</keyword>
<feature type="transmembrane region" description="Helical" evidence="12">
    <location>
        <begin position="151"/>
        <end position="170"/>
    </location>
</feature>
<dbReference type="Gene3D" id="3.30.450.20">
    <property type="entry name" value="PAS domain"/>
    <property type="match status" value="1"/>
</dbReference>
<feature type="modified residue" description="4-aspartylphosphate" evidence="11">
    <location>
        <position position="1056"/>
    </location>
</feature>
<dbReference type="SMART" id="SM00448">
    <property type="entry name" value="REC"/>
    <property type="match status" value="1"/>
</dbReference>
<dbReference type="GO" id="GO:0009927">
    <property type="term" value="F:histidine phosphotransfer kinase activity"/>
    <property type="evidence" value="ECO:0007669"/>
    <property type="project" value="TreeGrafter"/>
</dbReference>
<dbReference type="GO" id="GO:0005886">
    <property type="term" value="C:plasma membrane"/>
    <property type="evidence" value="ECO:0007669"/>
    <property type="project" value="TreeGrafter"/>
</dbReference>
<dbReference type="InterPro" id="IPR036890">
    <property type="entry name" value="HATPase_C_sf"/>
</dbReference>
<dbReference type="InterPro" id="IPR004358">
    <property type="entry name" value="Sig_transdc_His_kin-like_C"/>
</dbReference>
<dbReference type="PANTHER" id="PTHR43047">
    <property type="entry name" value="TWO-COMPONENT HISTIDINE PROTEIN KINASE"/>
    <property type="match status" value="1"/>
</dbReference>
<keyword evidence="9 12" id="KW-1133">Transmembrane helix</keyword>
<dbReference type="CDD" id="cd00075">
    <property type="entry name" value="HATPase"/>
    <property type="match status" value="1"/>
</dbReference>
<dbReference type="Pfam" id="PF12860">
    <property type="entry name" value="PAS_7"/>
    <property type="match status" value="1"/>
</dbReference>
<feature type="transmembrane region" description="Helical" evidence="12">
    <location>
        <begin position="228"/>
        <end position="246"/>
    </location>
</feature>
<dbReference type="SUPFAM" id="SSF52172">
    <property type="entry name" value="CheY-like"/>
    <property type="match status" value="1"/>
</dbReference>
<dbReference type="InterPro" id="IPR001789">
    <property type="entry name" value="Sig_transdc_resp-reg_receiver"/>
</dbReference>
<dbReference type="GO" id="GO:0000155">
    <property type="term" value="F:phosphorelay sensor kinase activity"/>
    <property type="evidence" value="ECO:0007669"/>
    <property type="project" value="InterPro"/>
</dbReference>
<evidence type="ECO:0000256" key="7">
    <source>
        <dbReference type="ARBA" id="ARBA00022692"/>
    </source>
</evidence>
<keyword evidence="5 11" id="KW-0597">Phosphoprotein</keyword>
<dbReference type="InterPro" id="IPR005467">
    <property type="entry name" value="His_kinase_dom"/>
</dbReference>
<feature type="transmembrane region" description="Helical" evidence="12">
    <location>
        <begin position="395"/>
        <end position="418"/>
    </location>
</feature>
<dbReference type="InterPro" id="IPR001734">
    <property type="entry name" value="Na/solute_symporter"/>
</dbReference>
<comment type="caution">
    <text evidence="16">The sequence shown here is derived from an EMBL/GenBank/DDBJ whole genome shotgun (WGS) entry which is preliminary data.</text>
</comment>
<dbReference type="InterPro" id="IPR003661">
    <property type="entry name" value="HisK_dim/P_dom"/>
</dbReference>
<dbReference type="Pfam" id="PF00072">
    <property type="entry name" value="Response_reg"/>
    <property type="match status" value="1"/>
</dbReference>
<evidence type="ECO:0000256" key="2">
    <source>
        <dbReference type="ARBA" id="ARBA00004141"/>
    </source>
</evidence>
<dbReference type="Gene3D" id="3.40.50.2300">
    <property type="match status" value="1"/>
</dbReference>
<evidence type="ECO:0000256" key="4">
    <source>
        <dbReference type="ARBA" id="ARBA00012438"/>
    </source>
</evidence>
<evidence type="ECO:0000259" key="15">
    <source>
        <dbReference type="PROSITE" id="PS50112"/>
    </source>
</evidence>
<dbReference type="Pfam" id="PF02518">
    <property type="entry name" value="HATPase_c"/>
    <property type="match status" value="1"/>
</dbReference>
<dbReference type="InterPro" id="IPR035965">
    <property type="entry name" value="PAS-like_dom_sf"/>
</dbReference>
<dbReference type="PRINTS" id="PR00344">
    <property type="entry name" value="BCTRLSENSOR"/>
</dbReference>
<dbReference type="Gene3D" id="1.10.287.130">
    <property type="match status" value="1"/>
</dbReference>
<dbReference type="SUPFAM" id="SSF47384">
    <property type="entry name" value="Homodimeric domain of signal transducing histidine kinase"/>
    <property type="match status" value="1"/>
</dbReference>
<feature type="transmembrane region" description="Helical" evidence="12">
    <location>
        <begin position="6"/>
        <end position="25"/>
    </location>
</feature>
<feature type="transmembrane region" description="Helical" evidence="12">
    <location>
        <begin position="182"/>
        <end position="208"/>
    </location>
</feature>
<keyword evidence="8" id="KW-0418">Kinase</keyword>
<comment type="catalytic activity">
    <reaction evidence="1">
        <text>ATP + protein L-histidine = ADP + protein N-phospho-L-histidine.</text>
        <dbReference type="EC" id="2.7.13.3"/>
    </reaction>
</comment>
<dbReference type="Pfam" id="PF00512">
    <property type="entry name" value="HisKA"/>
    <property type="match status" value="1"/>
</dbReference>
<feature type="transmembrane region" description="Helical" evidence="12">
    <location>
        <begin position="425"/>
        <end position="443"/>
    </location>
</feature>
<comment type="subcellular location">
    <subcellularLocation>
        <location evidence="2">Membrane</location>
        <topology evidence="2">Multi-pass membrane protein</topology>
    </subcellularLocation>
</comment>
<dbReference type="InterPro" id="IPR011006">
    <property type="entry name" value="CheY-like_superfamily"/>
</dbReference>
<feature type="transmembrane region" description="Helical" evidence="12">
    <location>
        <begin position="370"/>
        <end position="389"/>
    </location>
</feature>
<organism evidence="16 17">
    <name type="scientific">Novosphingobium flavum</name>
    <dbReference type="NCBI Taxonomy" id="1778672"/>
    <lineage>
        <taxon>Bacteria</taxon>
        <taxon>Pseudomonadati</taxon>
        <taxon>Pseudomonadota</taxon>
        <taxon>Alphaproteobacteria</taxon>
        <taxon>Sphingomonadales</taxon>
        <taxon>Sphingomonadaceae</taxon>
        <taxon>Novosphingobium</taxon>
    </lineage>
</organism>
<dbReference type="InterPro" id="IPR000014">
    <property type="entry name" value="PAS"/>
</dbReference>
<feature type="domain" description="Response regulatory" evidence="14">
    <location>
        <begin position="1009"/>
        <end position="1119"/>
    </location>
</feature>
<dbReference type="InterPro" id="IPR038377">
    <property type="entry name" value="Na/Glc_symporter_sf"/>
</dbReference>
<evidence type="ECO:0000313" key="17">
    <source>
        <dbReference type="Proteomes" id="UP000566813"/>
    </source>
</evidence>
<keyword evidence="17" id="KW-1185">Reference proteome</keyword>
<dbReference type="SMART" id="SM00388">
    <property type="entry name" value="HisKA"/>
    <property type="match status" value="1"/>
</dbReference>
<evidence type="ECO:0000256" key="12">
    <source>
        <dbReference type="SAM" id="Phobius"/>
    </source>
</evidence>
<evidence type="ECO:0000256" key="5">
    <source>
        <dbReference type="ARBA" id="ARBA00022553"/>
    </source>
</evidence>
<dbReference type="PROSITE" id="PS50110">
    <property type="entry name" value="RESPONSE_REGULATORY"/>
    <property type="match status" value="1"/>
</dbReference>
<gene>
    <name evidence="16" type="ORF">H7F51_11370</name>
</gene>
<feature type="transmembrane region" description="Helical" evidence="12">
    <location>
        <begin position="67"/>
        <end position="85"/>
    </location>
</feature>
<feature type="domain" description="Histidine kinase" evidence="13">
    <location>
        <begin position="777"/>
        <end position="990"/>
    </location>
</feature>
<evidence type="ECO:0000256" key="1">
    <source>
        <dbReference type="ARBA" id="ARBA00000085"/>
    </source>
</evidence>
<feature type="transmembrane region" description="Helical" evidence="12">
    <location>
        <begin position="37"/>
        <end position="55"/>
    </location>
</feature>
<dbReference type="PROSITE" id="PS50283">
    <property type="entry name" value="NA_SOLUT_SYMP_3"/>
    <property type="match status" value="1"/>
</dbReference>
<evidence type="ECO:0000256" key="11">
    <source>
        <dbReference type="PROSITE-ProRule" id="PRU00169"/>
    </source>
</evidence>
<dbReference type="Gene3D" id="3.30.565.10">
    <property type="entry name" value="Histidine kinase-like ATPase, C-terminal domain"/>
    <property type="match status" value="1"/>
</dbReference>
<evidence type="ECO:0000256" key="10">
    <source>
        <dbReference type="ARBA" id="ARBA00023136"/>
    </source>
</evidence>
<dbReference type="EMBL" id="JACLAW010000008">
    <property type="protein sequence ID" value="MBC2666117.1"/>
    <property type="molecule type" value="Genomic_DNA"/>
</dbReference>
<evidence type="ECO:0000256" key="3">
    <source>
        <dbReference type="ARBA" id="ARBA00006434"/>
    </source>
</evidence>
<dbReference type="InterPro" id="IPR003594">
    <property type="entry name" value="HATPase_dom"/>
</dbReference>
<protein>
    <recommendedName>
        <fullName evidence="4">histidine kinase</fullName>
        <ecNumber evidence="4">2.7.13.3</ecNumber>
    </recommendedName>
</protein>
<dbReference type="InterPro" id="IPR036097">
    <property type="entry name" value="HisK_dim/P_sf"/>
</dbReference>
<name>A0A7X1KM04_9SPHN</name>
<feature type="domain" description="PAS" evidence="15">
    <location>
        <begin position="610"/>
        <end position="652"/>
    </location>
</feature>
<dbReference type="SUPFAM" id="SSF55874">
    <property type="entry name" value="ATPase domain of HSP90 chaperone/DNA topoisomerase II/histidine kinase"/>
    <property type="match status" value="1"/>
</dbReference>
<sequence>MDVGLTVLLGIAVYFVGLSLVAWWANRHRPGPGIRSAAYGLSLATFGTAWTYFAGIGNATLGNWSGIANAIGPVVASTIGLPVWYRIARRVKQENTGSLSDFLAVRYGKSLAVGVLATLVSIASALLYLALQLKLLTEVIVYFSGSPRWGASASFVMMAALVAMAILVGARKPNLTEYNRGFVHMIAIDSIIKLVGLVTAAATLIWLLGFANFAETMSLDPLITSQRFDFTFIVFTLLCITATFTLPRQFHLSFVMVERLEDIRSLWIYPVYFVVWILCIYLISEAIRGGLAMPGVDARMQVLAIPYMHGWLLATVIIVLGGVSAGAGMVIVELTAISSMISNELILPIMTRFWSQTRDRRNASQDVTRIRRASMVAFGLAAWLVYLRLGTPLHPFNLAIIALTLSAQLAPALLAGLYWRRANELGAIAGILAGLFAWVLIASSGPLLHLPLIDTIWPHHRELTFSFSALASLVINALVFVVVSLHARPRLIDSIQAEGFVGHSRESPVHLSSLTHATVGDMRRLLTQLLGDEEARRALLEFEVSMHIGGLGDDSLVTPTLVLTAERILAGVIGAPSARNVIALTLAADRQDAASIGRLLDEAGLAIIFSRELLLRTLESLEEGVGVVDNELRLVAWNSNYLNLVDLSLEEVHVGQSLQHLLTDRGVKGGNSPVRALLRERMDHIAEGTPLQAEIPLGDGRIYRLFGTRIAGHGYLMTFTDVTDMRRAAMVLSRSNEELERSVRDRTQELIALNDQLLKANVLAEQASHAQRRFVAAASHDLVQPLHAARLFIGTALAESGPEGSLTPLLQRADIAIEGAHRLMRALLNLSKLEMGAAKPKVAPVDLGSFLEAIADEFRGQADAAGLELICLPTRLRCITDRDLLRSMLQNLIANAIRYTETGRVVLMARRAGENVRIEIRDSGVGMAPEAMERAFREFERLNEGQRMADGTGLGLSIVARIAEVLGHKVSVRSMPDKGSTFAVSVPITDSPERRVRTRIVPADLKGLRVLCVDDEREVLAGTAALVTRWGGAVTTAPSAERALQLAEQWDVVIADYLLGDGMDGLELLRRMAARCSARILITATAGSLPEEALLREGVRIMEKPLSPMALQTMLVDFAGRRGVQVLQDSASN</sequence>
<dbReference type="GO" id="GO:0022857">
    <property type="term" value="F:transmembrane transporter activity"/>
    <property type="evidence" value="ECO:0007669"/>
    <property type="project" value="InterPro"/>
</dbReference>
<feature type="transmembrane region" description="Helical" evidence="12">
    <location>
        <begin position="463"/>
        <end position="485"/>
    </location>
</feature>
<accession>A0A7X1KM04</accession>
<dbReference type="SMART" id="SM00387">
    <property type="entry name" value="HATPase_c"/>
    <property type="match status" value="1"/>
</dbReference>
<dbReference type="Gene3D" id="1.20.1730.10">
    <property type="entry name" value="Sodium/glucose cotransporter"/>
    <property type="match status" value="1"/>
</dbReference>
<evidence type="ECO:0000256" key="8">
    <source>
        <dbReference type="ARBA" id="ARBA00022777"/>
    </source>
</evidence>
<dbReference type="EC" id="2.7.13.3" evidence="4"/>
<reference evidence="16 17" key="1">
    <citation type="submission" date="2020-08" db="EMBL/GenBank/DDBJ databases">
        <title>The genome sequence of type strain Novosphingobium flavum NBRC 111647.</title>
        <authorList>
            <person name="Liu Y."/>
        </authorList>
    </citation>
    <scope>NUCLEOTIDE SEQUENCE [LARGE SCALE GENOMIC DNA]</scope>
    <source>
        <strain evidence="16 17">NBRC 111647</strain>
    </source>
</reference>
<evidence type="ECO:0000256" key="6">
    <source>
        <dbReference type="ARBA" id="ARBA00022679"/>
    </source>
</evidence>
<feature type="transmembrane region" description="Helical" evidence="12">
    <location>
        <begin position="304"/>
        <end position="332"/>
    </location>
</feature>
<dbReference type="Proteomes" id="UP000566813">
    <property type="component" value="Unassembled WGS sequence"/>
</dbReference>
<evidence type="ECO:0000259" key="14">
    <source>
        <dbReference type="PROSITE" id="PS50110"/>
    </source>
</evidence>
<keyword evidence="6" id="KW-0808">Transferase</keyword>
<evidence type="ECO:0000256" key="9">
    <source>
        <dbReference type="ARBA" id="ARBA00022989"/>
    </source>
</evidence>
<dbReference type="SUPFAM" id="SSF55785">
    <property type="entry name" value="PYP-like sensor domain (PAS domain)"/>
    <property type="match status" value="1"/>
</dbReference>
<comment type="similarity">
    <text evidence="3">Belongs to the sodium:solute symporter (SSF) (TC 2.A.21) family.</text>
</comment>
<dbReference type="CDD" id="cd00082">
    <property type="entry name" value="HisKA"/>
    <property type="match status" value="1"/>
</dbReference>
<keyword evidence="7 12" id="KW-0812">Transmembrane</keyword>
<evidence type="ECO:0000259" key="13">
    <source>
        <dbReference type="PROSITE" id="PS50109"/>
    </source>
</evidence>
<dbReference type="AlphaFoldDB" id="A0A7X1KM04"/>
<dbReference type="PANTHER" id="PTHR43047:SF9">
    <property type="entry name" value="HISTIDINE KINASE"/>
    <property type="match status" value="1"/>
</dbReference>